<dbReference type="Proteomes" id="UP000754710">
    <property type="component" value="Unassembled WGS sequence"/>
</dbReference>
<comment type="caution">
    <text evidence="1">The sequence shown here is derived from an EMBL/GenBank/DDBJ whole genome shotgun (WGS) entry which is preliminary data.</text>
</comment>
<keyword evidence="2" id="KW-1185">Reference proteome</keyword>
<sequence length="80" mass="9298">MYLEGSVYFASFMPCAECGESVETARTDFHTCNPERRLEYQMLALRGQVLAFETLFRVYLMGNKGRFETWMAARDVRRAA</sequence>
<name>A0ABS7RLT5_9ACTN</name>
<dbReference type="RefSeq" id="WP_221025710.1">
    <property type="nucleotide sequence ID" value="NZ_JAIEZQ010000002.1"/>
</dbReference>
<dbReference type="EMBL" id="JAIEZQ010000002">
    <property type="protein sequence ID" value="MBY9076023.1"/>
    <property type="molecule type" value="Genomic_DNA"/>
</dbReference>
<proteinExistence type="predicted"/>
<accession>A0ABS7RLT5</accession>
<protein>
    <submittedName>
        <fullName evidence="1">Uncharacterized protein</fullName>
    </submittedName>
</protein>
<organism evidence="1 2">
    <name type="scientific">Nocardioides jiangsuensis</name>
    <dbReference type="NCBI Taxonomy" id="2866161"/>
    <lineage>
        <taxon>Bacteria</taxon>
        <taxon>Bacillati</taxon>
        <taxon>Actinomycetota</taxon>
        <taxon>Actinomycetes</taxon>
        <taxon>Propionibacteriales</taxon>
        <taxon>Nocardioidaceae</taxon>
        <taxon>Nocardioides</taxon>
    </lineage>
</organism>
<evidence type="ECO:0000313" key="2">
    <source>
        <dbReference type="Proteomes" id="UP000754710"/>
    </source>
</evidence>
<evidence type="ECO:0000313" key="1">
    <source>
        <dbReference type="EMBL" id="MBY9076023.1"/>
    </source>
</evidence>
<gene>
    <name evidence="1" type="ORF">K1X13_14405</name>
</gene>
<reference evidence="1 2" key="1">
    <citation type="submission" date="2021-08" db="EMBL/GenBank/DDBJ databases">
        <title>Nocardioides bacterium WL0053 sp. nov., isolated from the sediment.</title>
        <authorList>
            <person name="Wang L."/>
            <person name="Zhang D."/>
            <person name="Zhang A."/>
        </authorList>
    </citation>
    <scope>NUCLEOTIDE SEQUENCE [LARGE SCALE GENOMIC DNA]</scope>
    <source>
        <strain evidence="1 2">WL0053</strain>
    </source>
</reference>